<dbReference type="Proteomes" id="UP000613768">
    <property type="component" value="Unassembled WGS sequence"/>
</dbReference>
<keyword evidence="3" id="KW-1185">Reference proteome</keyword>
<sequence>MSAGTIHDEISRYALRFLGVGSSQAVELGSPSAVLERDGRPLLMIDCGGEALTAYLAHYSGLPPAIFITHTHFDHIGGMERLFFRSYFDPELRGQLRLFVPASVVPWLQGRVADYPGVLAEGGVNYWDAFQLVPCNRGFWWQGLWFEIFPTRHHQPGTSYGLALTGSFVFSGDTRPIPELLEQRPGQELVCHDCGLVGNPSHTGIDDIEREYSIDLRQRLLLYHYGSAADGESLRQRGYRVATAGAAFALRSPVEDHLPLPLSQSSTEQGSHE</sequence>
<evidence type="ECO:0000313" key="2">
    <source>
        <dbReference type="EMBL" id="MBD8526031.1"/>
    </source>
</evidence>
<dbReference type="InterPro" id="IPR036866">
    <property type="entry name" value="RibonucZ/Hydroxyglut_hydro"/>
</dbReference>
<dbReference type="EMBL" id="JACYTR010000016">
    <property type="protein sequence ID" value="MBD8526031.1"/>
    <property type="molecule type" value="Genomic_DNA"/>
</dbReference>
<dbReference type="SUPFAM" id="SSF56281">
    <property type="entry name" value="Metallo-hydrolase/oxidoreductase"/>
    <property type="match status" value="1"/>
</dbReference>
<dbReference type="RefSeq" id="WP_192029453.1">
    <property type="nucleotide sequence ID" value="NZ_JACYTR010000016.1"/>
</dbReference>
<evidence type="ECO:0000259" key="1">
    <source>
        <dbReference type="SMART" id="SM00849"/>
    </source>
</evidence>
<name>A0AAW3ZNW3_9GAMM</name>
<evidence type="ECO:0000313" key="3">
    <source>
        <dbReference type="Proteomes" id="UP000613768"/>
    </source>
</evidence>
<dbReference type="SMART" id="SM00849">
    <property type="entry name" value="Lactamase_B"/>
    <property type="match status" value="1"/>
</dbReference>
<gene>
    <name evidence="2" type="ORF">IFO71_09770</name>
</gene>
<accession>A0AAW3ZNW3</accession>
<proteinExistence type="predicted"/>
<dbReference type="Pfam" id="PF23023">
    <property type="entry name" value="Anti-Pycsar_Apyc1"/>
    <property type="match status" value="1"/>
</dbReference>
<dbReference type="AlphaFoldDB" id="A0AAW3ZNW3"/>
<comment type="caution">
    <text evidence="2">The sequence shown here is derived from an EMBL/GenBank/DDBJ whole genome shotgun (WGS) entry which is preliminary data.</text>
</comment>
<protein>
    <submittedName>
        <fullName evidence="2">MBL fold metallo-hydrolase</fullName>
    </submittedName>
</protein>
<dbReference type="Gene3D" id="3.60.15.10">
    <property type="entry name" value="Ribonuclease Z/Hydroxyacylglutathione hydrolase-like"/>
    <property type="match status" value="1"/>
</dbReference>
<reference evidence="2 3" key="1">
    <citation type="submission" date="2020-09" db="EMBL/GenBank/DDBJ databases">
        <title>Pseudoxanthomonas sp. CAU 1598 isolated from sand of Yaerae Beach.</title>
        <authorList>
            <person name="Kim W."/>
        </authorList>
    </citation>
    <scope>NUCLEOTIDE SEQUENCE [LARGE SCALE GENOMIC DNA]</scope>
    <source>
        <strain evidence="2 3">CAU 1598</strain>
    </source>
</reference>
<feature type="domain" description="Metallo-beta-lactamase" evidence="1">
    <location>
        <begin position="29"/>
        <end position="202"/>
    </location>
</feature>
<organism evidence="2 3">
    <name type="scientific">Pseudomarimonas arenosa</name>
    <dbReference type="NCBI Taxonomy" id="2774145"/>
    <lineage>
        <taxon>Bacteria</taxon>
        <taxon>Pseudomonadati</taxon>
        <taxon>Pseudomonadota</taxon>
        <taxon>Gammaproteobacteria</taxon>
        <taxon>Lysobacterales</taxon>
        <taxon>Lysobacteraceae</taxon>
        <taxon>Pseudomarimonas</taxon>
    </lineage>
</organism>
<dbReference type="InterPro" id="IPR001279">
    <property type="entry name" value="Metallo-B-lactamas"/>
</dbReference>